<proteinExistence type="predicted"/>
<comment type="caution">
    <text evidence="3">The sequence shown here is derived from an EMBL/GenBank/DDBJ whole genome shotgun (WGS) entry which is preliminary data.</text>
</comment>
<protein>
    <submittedName>
        <fullName evidence="3">Uncharacterized protein</fullName>
    </submittedName>
</protein>
<keyword evidence="2" id="KW-0732">Signal</keyword>
<dbReference type="AlphaFoldDB" id="A0A841PPY8"/>
<reference evidence="3 4" key="1">
    <citation type="submission" date="2020-08" db="EMBL/GenBank/DDBJ databases">
        <title>Genomic Encyclopedia of Type Strains, Phase IV (KMG-IV): sequencing the most valuable type-strain genomes for metagenomic binning, comparative biology and taxonomic classification.</title>
        <authorList>
            <person name="Goeker M."/>
        </authorList>
    </citation>
    <scope>NUCLEOTIDE SEQUENCE [LARGE SCALE GENOMIC DNA]</scope>
    <source>
        <strain evidence="3 4">DSM 21769</strain>
    </source>
</reference>
<feature type="chain" id="PRO_5038338022" evidence="2">
    <location>
        <begin position="20"/>
        <end position="324"/>
    </location>
</feature>
<dbReference type="Proteomes" id="UP000568839">
    <property type="component" value="Unassembled WGS sequence"/>
</dbReference>
<feature type="compositionally biased region" description="Basic and acidic residues" evidence="1">
    <location>
        <begin position="40"/>
        <end position="56"/>
    </location>
</feature>
<evidence type="ECO:0000313" key="3">
    <source>
        <dbReference type="EMBL" id="MBB6448371.1"/>
    </source>
</evidence>
<evidence type="ECO:0000256" key="1">
    <source>
        <dbReference type="SAM" id="MobiDB-lite"/>
    </source>
</evidence>
<gene>
    <name evidence="3" type="ORF">HNR44_000320</name>
</gene>
<organism evidence="3 4">
    <name type="scientific">Geomicrobium halophilum</name>
    <dbReference type="NCBI Taxonomy" id="549000"/>
    <lineage>
        <taxon>Bacteria</taxon>
        <taxon>Bacillati</taxon>
        <taxon>Bacillota</taxon>
        <taxon>Bacilli</taxon>
        <taxon>Bacillales</taxon>
        <taxon>Geomicrobium</taxon>
    </lineage>
</organism>
<keyword evidence="4" id="KW-1185">Reference proteome</keyword>
<feature type="region of interest" description="Disordered" evidence="1">
    <location>
        <begin position="27"/>
        <end position="56"/>
    </location>
</feature>
<dbReference type="RefSeq" id="WP_184402374.1">
    <property type="nucleotide sequence ID" value="NZ_JACHHJ010000001.1"/>
</dbReference>
<feature type="signal peptide" evidence="2">
    <location>
        <begin position="1"/>
        <end position="19"/>
    </location>
</feature>
<sequence length="324" mass="37070">MAKLMATILILLSTLIPLMGCFDTSGDEVEGELEGPDSEEAQRTEEGAEQEEKHARDHGDLESFVFSFLEAINRGDENEVELMVRFENGEEESPADSVIAEFVNFSMDTANVHVLEGEQARATTSKYFDDMEQYEAEIVSILIAGRYEGDGAEKYGNSSMMIRNDLLVREQEDNWEVVGSFTHTPLSVEQIAANQGGLLFTPEAFISEYYNQLENKEHDELFNKFSDTYHTYQEDGLQTDAEKFVEKLTKRETELQDIRVIMGDLYNEEIQEVIPELLPYTTEKDDYIVRVQYRLNQGGPPYTEDILVSEINGEWQISTIHRYD</sequence>
<accession>A0A841PPY8</accession>
<evidence type="ECO:0000313" key="4">
    <source>
        <dbReference type="Proteomes" id="UP000568839"/>
    </source>
</evidence>
<evidence type="ECO:0000256" key="2">
    <source>
        <dbReference type="SAM" id="SignalP"/>
    </source>
</evidence>
<name>A0A841PPY8_9BACL</name>
<dbReference type="EMBL" id="JACHHJ010000001">
    <property type="protein sequence ID" value="MBB6448371.1"/>
    <property type="molecule type" value="Genomic_DNA"/>
</dbReference>
<feature type="compositionally biased region" description="Acidic residues" evidence="1">
    <location>
        <begin position="27"/>
        <end position="39"/>
    </location>
</feature>